<dbReference type="Proteomes" id="UP001054821">
    <property type="component" value="Chromosome 2"/>
</dbReference>
<dbReference type="AlphaFoldDB" id="A0AAD4ZJ49"/>
<keyword evidence="2" id="KW-1185">Reference proteome</keyword>
<protein>
    <submittedName>
        <fullName evidence="1">Uncharacterized protein</fullName>
    </submittedName>
</protein>
<accession>A0AAD4ZJ49</accession>
<comment type="caution">
    <text evidence="1">The sequence shown here is derived from an EMBL/GenBank/DDBJ whole genome shotgun (WGS) entry which is preliminary data.</text>
</comment>
<gene>
    <name evidence="1" type="ORF">L3X38_015315</name>
</gene>
<name>A0AAD4ZJ49_PRUDU</name>
<dbReference type="EMBL" id="JAJFAZ020000002">
    <property type="protein sequence ID" value="KAI5347436.1"/>
    <property type="molecule type" value="Genomic_DNA"/>
</dbReference>
<reference evidence="1 2" key="1">
    <citation type="journal article" date="2022" name="G3 (Bethesda)">
        <title>Whole-genome sequence and methylome profiling of the almond [Prunus dulcis (Mill.) D.A. Webb] cultivar 'Nonpareil'.</title>
        <authorList>
            <person name="D'Amico-Willman K.M."/>
            <person name="Ouma W.Z."/>
            <person name="Meulia T."/>
            <person name="Sideli G.M."/>
            <person name="Gradziel T.M."/>
            <person name="Fresnedo-Ramirez J."/>
        </authorList>
    </citation>
    <scope>NUCLEOTIDE SEQUENCE [LARGE SCALE GENOMIC DNA]</scope>
    <source>
        <strain evidence="1">Clone GOH B32 T37-40</strain>
    </source>
</reference>
<evidence type="ECO:0000313" key="2">
    <source>
        <dbReference type="Proteomes" id="UP001054821"/>
    </source>
</evidence>
<organism evidence="1 2">
    <name type="scientific">Prunus dulcis</name>
    <name type="common">Almond</name>
    <name type="synonym">Amygdalus dulcis</name>
    <dbReference type="NCBI Taxonomy" id="3755"/>
    <lineage>
        <taxon>Eukaryota</taxon>
        <taxon>Viridiplantae</taxon>
        <taxon>Streptophyta</taxon>
        <taxon>Embryophyta</taxon>
        <taxon>Tracheophyta</taxon>
        <taxon>Spermatophyta</taxon>
        <taxon>Magnoliopsida</taxon>
        <taxon>eudicotyledons</taxon>
        <taxon>Gunneridae</taxon>
        <taxon>Pentapetalae</taxon>
        <taxon>rosids</taxon>
        <taxon>fabids</taxon>
        <taxon>Rosales</taxon>
        <taxon>Rosaceae</taxon>
        <taxon>Amygdaloideae</taxon>
        <taxon>Amygdaleae</taxon>
        <taxon>Prunus</taxon>
    </lineage>
</organism>
<proteinExistence type="predicted"/>
<evidence type="ECO:0000313" key="1">
    <source>
        <dbReference type="EMBL" id="KAI5347436.1"/>
    </source>
</evidence>
<sequence length="73" mass="7699">MVGQGMMGEGEGESPSLVVFRCGTPLALLRVVTCGNASLDKVMTSQSMTRGCSSLASCSVSYGTNKEHETYFL</sequence>